<keyword evidence="3" id="KW-1185">Reference proteome</keyword>
<dbReference type="EMBL" id="JAUTWS010000047">
    <property type="protein sequence ID" value="MDO9712430.1"/>
    <property type="molecule type" value="Genomic_DNA"/>
</dbReference>
<evidence type="ECO:0008006" key="4">
    <source>
        <dbReference type="Google" id="ProtNLM"/>
    </source>
</evidence>
<organism evidence="2 3">
    <name type="scientific">Paracraurococcus lichenis</name>
    <dbReference type="NCBI Taxonomy" id="3064888"/>
    <lineage>
        <taxon>Bacteria</taxon>
        <taxon>Pseudomonadati</taxon>
        <taxon>Pseudomonadota</taxon>
        <taxon>Alphaproteobacteria</taxon>
        <taxon>Acetobacterales</taxon>
        <taxon>Roseomonadaceae</taxon>
        <taxon>Paracraurococcus</taxon>
    </lineage>
</organism>
<evidence type="ECO:0000313" key="2">
    <source>
        <dbReference type="EMBL" id="MDO9712430.1"/>
    </source>
</evidence>
<sequence>MTALDLAGIAAGITMGLWLDRLVVAAGSRVLLLLGLAALGACLLAGQDWAGTAIGCLLGAQVIAALPSRE</sequence>
<reference evidence="2 3" key="1">
    <citation type="submission" date="2023-08" db="EMBL/GenBank/DDBJ databases">
        <title>The draft genome sequence of Paracraurococcus sp. LOR1-02.</title>
        <authorList>
            <person name="Kingkaew E."/>
            <person name="Tanasupawat S."/>
        </authorList>
    </citation>
    <scope>NUCLEOTIDE SEQUENCE [LARGE SCALE GENOMIC DNA]</scope>
    <source>
        <strain evidence="2 3">LOR1-02</strain>
    </source>
</reference>
<evidence type="ECO:0000256" key="1">
    <source>
        <dbReference type="SAM" id="Phobius"/>
    </source>
</evidence>
<evidence type="ECO:0000313" key="3">
    <source>
        <dbReference type="Proteomes" id="UP001243009"/>
    </source>
</evidence>
<feature type="transmembrane region" description="Helical" evidence="1">
    <location>
        <begin position="30"/>
        <end position="46"/>
    </location>
</feature>
<dbReference type="RefSeq" id="WP_305107285.1">
    <property type="nucleotide sequence ID" value="NZ_JAUTWS010000047.1"/>
</dbReference>
<gene>
    <name evidence="2" type="ORF">Q7A36_29075</name>
</gene>
<dbReference type="Proteomes" id="UP001243009">
    <property type="component" value="Unassembled WGS sequence"/>
</dbReference>
<proteinExistence type="predicted"/>
<comment type="caution">
    <text evidence="2">The sequence shown here is derived from an EMBL/GenBank/DDBJ whole genome shotgun (WGS) entry which is preliminary data.</text>
</comment>
<keyword evidence="1" id="KW-0472">Membrane</keyword>
<keyword evidence="1" id="KW-1133">Transmembrane helix</keyword>
<accession>A0ABT9E8N0</accession>
<name>A0ABT9E8N0_9PROT</name>
<keyword evidence="1" id="KW-0812">Transmembrane</keyword>
<protein>
    <recommendedName>
        <fullName evidence="4">Glycine transporter domain-containing protein</fullName>
    </recommendedName>
</protein>